<dbReference type="Pfam" id="PF00072">
    <property type="entry name" value="Response_reg"/>
    <property type="match status" value="1"/>
</dbReference>
<evidence type="ECO:0000256" key="5">
    <source>
        <dbReference type="ARBA" id="ARBA00023163"/>
    </source>
</evidence>
<keyword evidence="3" id="KW-0805">Transcription regulation</keyword>
<organism evidence="10 11">
    <name type="scientific">Oryzisolibacter propanilivorax</name>
    <dbReference type="NCBI Taxonomy" id="1527607"/>
    <lineage>
        <taxon>Bacteria</taxon>
        <taxon>Pseudomonadati</taxon>
        <taxon>Pseudomonadota</taxon>
        <taxon>Betaproteobacteria</taxon>
        <taxon>Burkholderiales</taxon>
        <taxon>Comamonadaceae</taxon>
        <taxon>Oryzisolibacter</taxon>
    </lineage>
</organism>
<reference evidence="11" key="1">
    <citation type="submission" date="2016-10" db="EMBL/GenBank/DDBJ databases">
        <authorList>
            <person name="Varghese N."/>
            <person name="Submissions S."/>
        </authorList>
    </citation>
    <scope>NUCLEOTIDE SEQUENCE [LARGE SCALE GENOMIC DNA]</scope>
    <source>
        <strain evidence="11">EPL6</strain>
    </source>
</reference>
<dbReference type="Pfam" id="PF00486">
    <property type="entry name" value="Trans_reg_C"/>
    <property type="match status" value="1"/>
</dbReference>
<dbReference type="InterPro" id="IPR001867">
    <property type="entry name" value="OmpR/PhoB-type_DNA-bd"/>
</dbReference>
<dbReference type="PROSITE" id="PS50110">
    <property type="entry name" value="RESPONSE_REGULATORY"/>
    <property type="match status" value="1"/>
</dbReference>
<dbReference type="GO" id="GO:0006355">
    <property type="term" value="P:regulation of DNA-templated transcription"/>
    <property type="evidence" value="ECO:0007669"/>
    <property type="project" value="InterPro"/>
</dbReference>
<dbReference type="RefSeq" id="WP_091567307.1">
    <property type="nucleotide sequence ID" value="NZ_FNHP01000002.1"/>
</dbReference>
<evidence type="ECO:0000259" key="9">
    <source>
        <dbReference type="PROSITE" id="PS51755"/>
    </source>
</evidence>
<dbReference type="Gene3D" id="3.40.50.2300">
    <property type="match status" value="1"/>
</dbReference>
<dbReference type="SMART" id="SM00862">
    <property type="entry name" value="Trans_reg_C"/>
    <property type="match status" value="1"/>
</dbReference>
<dbReference type="Proteomes" id="UP000198552">
    <property type="component" value="Unassembled WGS sequence"/>
</dbReference>
<dbReference type="InterPro" id="IPR001789">
    <property type="entry name" value="Sig_transdc_resp-reg_receiver"/>
</dbReference>
<evidence type="ECO:0000259" key="8">
    <source>
        <dbReference type="PROSITE" id="PS50110"/>
    </source>
</evidence>
<dbReference type="FunFam" id="3.40.50.2300:FF:000002">
    <property type="entry name" value="DNA-binding response regulator PhoP"/>
    <property type="match status" value="1"/>
</dbReference>
<dbReference type="AlphaFoldDB" id="A0A1G9QPS5"/>
<keyword evidence="2" id="KW-0902">Two-component regulatory system</keyword>
<dbReference type="InterPro" id="IPR011006">
    <property type="entry name" value="CheY-like_superfamily"/>
</dbReference>
<dbReference type="EMBL" id="FNHP01000002">
    <property type="protein sequence ID" value="SDM12577.1"/>
    <property type="molecule type" value="Genomic_DNA"/>
</dbReference>
<proteinExistence type="predicted"/>
<feature type="domain" description="Response regulatory" evidence="8">
    <location>
        <begin position="2"/>
        <end position="116"/>
    </location>
</feature>
<gene>
    <name evidence="10" type="ORF">SAMN05428957_102457</name>
</gene>
<feature type="modified residue" description="4-aspartylphosphate" evidence="6">
    <location>
        <position position="51"/>
    </location>
</feature>
<evidence type="ECO:0000256" key="1">
    <source>
        <dbReference type="ARBA" id="ARBA00022553"/>
    </source>
</evidence>
<protein>
    <submittedName>
        <fullName evidence="10">Two component transcriptional regulator, winged helix family</fullName>
    </submittedName>
</protein>
<keyword evidence="1 6" id="KW-0597">Phosphoprotein</keyword>
<dbReference type="SUPFAM" id="SSF52172">
    <property type="entry name" value="CheY-like"/>
    <property type="match status" value="1"/>
</dbReference>
<dbReference type="PANTHER" id="PTHR48111">
    <property type="entry name" value="REGULATOR OF RPOS"/>
    <property type="match status" value="1"/>
</dbReference>
<sequence>MRILLAEDEPELARWLVQALAQSGLQVDWLNDGRLVLPALRGTRYDALVLDLGLPGREGPEVLEGLRDAGQQLPVLILTARDSLMGRVHLLRAGADDFLAKPFELAELEARLLALVRRARGTEAPRFACGPLVWDPLSQQLLLRHQPMKLTAREHALLRALVQHSGQPMSKRDLLERVFADEADVQPEAVEVLVHRLRKRLEGSGVRIATLRGLGYVLEPDAEAAAAPPAADDPAAP</sequence>
<name>A0A1G9QPS5_9BURK</name>
<dbReference type="GO" id="GO:0000976">
    <property type="term" value="F:transcription cis-regulatory region binding"/>
    <property type="evidence" value="ECO:0007669"/>
    <property type="project" value="TreeGrafter"/>
</dbReference>
<dbReference type="PANTHER" id="PTHR48111:SF67">
    <property type="entry name" value="TRANSCRIPTIONAL REGULATORY PROTEIN TCTD"/>
    <property type="match status" value="1"/>
</dbReference>
<feature type="DNA-binding region" description="OmpR/PhoB-type" evidence="7">
    <location>
        <begin position="124"/>
        <end position="220"/>
    </location>
</feature>
<dbReference type="InterPro" id="IPR036388">
    <property type="entry name" value="WH-like_DNA-bd_sf"/>
</dbReference>
<dbReference type="PROSITE" id="PS51755">
    <property type="entry name" value="OMPR_PHOB"/>
    <property type="match status" value="1"/>
</dbReference>
<evidence type="ECO:0000256" key="3">
    <source>
        <dbReference type="ARBA" id="ARBA00023015"/>
    </source>
</evidence>
<dbReference type="GO" id="GO:0000156">
    <property type="term" value="F:phosphorelay response regulator activity"/>
    <property type="evidence" value="ECO:0007669"/>
    <property type="project" value="TreeGrafter"/>
</dbReference>
<keyword evidence="5" id="KW-0804">Transcription</keyword>
<evidence type="ECO:0000313" key="10">
    <source>
        <dbReference type="EMBL" id="SDM12577.1"/>
    </source>
</evidence>
<dbReference type="OrthoDB" id="9802426at2"/>
<dbReference type="Gene3D" id="1.10.10.10">
    <property type="entry name" value="Winged helix-like DNA-binding domain superfamily/Winged helix DNA-binding domain"/>
    <property type="match status" value="1"/>
</dbReference>
<evidence type="ECO:0000256" key="6">
    <source>
        <dbReference type="PROSITE-ProRule" id="PRU00169"/>
    </source>
</evidence>
<accession>A0A1G9QPS5</accession>
<dbReference type="GO" id="GO:0032993">
    <property type="term" value="C:protein-DNA complex"/>
    <property type="evidence" value="ECO:0007669"/>
    <property type="project" value="TreeGrafter"/>
</dbReference>
<evidence type="ECO:0000256" key="7">
    <source>
        <dbReference type="PROSITE-ProRule" id="PRU01091"/>
    </source>
</evidence>
<dbReference type="GO" id="GO:0005829">
    <property type="term" value="C:cytosol"/>
    <property type="evidence" value="ECO:0007669"/>
    <property type="project" value="TreeGrafter"/>
</dbReference>
<evidence type="ECO:0000256" key="4">
    <source>
        <dbReference type="ARBA" id="ARBA00023125"/>
    </source>
</evidence>
<evidence type="ECO:0000256" key="2">
    <source>
        <dbReference type="ARBA" id="ARBA00023012"/>
    </source>
</evidence>
<evidence type="ECO:0000313" key="11">
    <source>
        <dbReference type="Proteomes" id="UP000198552"/>
    </source>
</evidence>
<dbReference type="CDD" id="cd00383">
    <property type="entry name" value="trans_reg_C"/>
    <property type="match status" value="1"/>
</dbReference>
<dbReference type="InterPro" id="IPR039420">
    <property type="entry name" value="WalR-like"/>
</dbReference>
<feature type="domain" description="OmpR/PhoB-type" evidence="9">
    <location>
        <begin position="124"/>
        <end position="220"/>
    </location>
</feature>
<keyword evidence="4 7" id="KW-0238">DNA-binding</keyword>
<dbReference type="STRING" id="1527607.SAMN05428957_102457"/>
<keyword evidence="11" id="KW-1185">Reference proteome</keyword>
<dbReference type="SMART" id="SM00448">
    <property type="entry name" value="REC"/>
    <property type="match status" value="1"/>
</dbReference>